<feature type="compositionally biased region" description="Basic residues" evidence="1">
    <location>
        <begin position="280"/>
        <end position="298"/>
    </location>
</feature>
<dbReference type="EMBL" id="OU015567">
    <property type="protein sequence ID" value="CAG5109417.1"/>
    <property type="molecule type" value="Genomic_DNA"/>
</dbReference>
<accession>A0ABN7T4X7</accession>
<sequence length="298" mass="33289">MKIFGQILAASVSARISISVGSNNEVNYSGGPVLERPAVQPTRRPAAPSSSDRDRFMLVSGPESENGESNRLTGESGCCEKIIIHDLMNGQRVFEKSPFEETWLDRGGDAIFFNPQFQIWQLVPQSDPSSLGTAFTSNPASLAPGCPDHFPWLVSNDHRWSTVKKYAQCVEDTTNEDKLAYDLSERVCQIMQTAVPSLRARKIATLCQRAKSIAERVIKQRSCAAALLTRVDSNLVLSLETLREWRDKMMAINAQRNEDCENNEDLDGTIGRFYSSMTRKITKAQRKPRKSKSKGKKN</sequence>
<feature type="region of interest" description="Disordered" evidence="1">
    <location>
        <begin position="29"/>
        <end position="73"/>
    </location>
</feature>
<evidence type="ECO:0000313" key="2">
    <source>
        <dbReference type="EMBL" id="CAG5109417.1"/>
    </source>
</evidence>
<feature type="region of interest" description="Disordered" evidence="1">
    <location>
        <begin position="277"/>
        <end position="298"/>
    </location>
</feature>
<dbReference type="Proteomes" id="UP001158576">
    <property type="component" value="Chromosome 2"/>
</dbReference>
<organism evidence="2 3">
    <name type="scientific">Oikopleura dioica</name>
    <name type="common">Tunicate</name>
    <dbReference type="NCBI Taxonomy" id="34765"/>
    <lineage>
        <taxon>Eukaryota</taxon>
        <taxon>Metazoa</taxon>
        <taxon>Chordata</taxon>
        <taxon>Tunicata</taxon>
        <taxon>Appendicularia</taxon>
        <taxon>Copelata</taxon>
        <taxon>Oikopleuridae</taxon>
        <taxon>Oikopleura</taxon>
    </lineage>
</organism>
<protein>
    <submittedName>
        <fullName evidence="2">Oidioi.mRNA.OKI2018_I69.chr2.g3960.t1.cds</fullName>
    </submittedName>
</protein>
<evidence type="ECO:0000313" key="3">
    <source>
        <dbReference type="Proteomes" id="UP001158576"/>
    </source>
</evidence>
<evidence type="ECO:0000256" key="1">
    <source>
        <dbReference type="SAM" id="MobiDB-lite"/>
    </source>
</evidence>
<proteinExistence type="predicted"/>
<keyword evidence="3" id="KW-1185">Reference proteome</keyword>
<name>A0ABN7T4X7_OIKDI</name>
<reference evidence="2 3" key="1">
    <citation type="submission" date="2021-04" db="EMBL/GenBank/DDBJ databases">
        <authorList>
            <person name="Bliznina A."/>
        </authorList>
    </citation>
    <scope>NUCLEOTIDE SEQUENCE [LARGE SCALE GENOMIC DNA]</scope>
</reference>
<gene>
    <name evidence="2" type="ORF">OKIOD_LOCUS12725</name>
</gene>